<name>A0A7C4ETL1_9BACT</name>
<keyword evidence="12" id="KW-0460">Magnesium</keyword>
<dbReference type="GO" id="GO:0006094">
    <property type="term" value="P:gluconeogenesis"/>
    <property type="evidence" value="ECO:0007669"/>
    <property type="project" value="UniProtKB-UniPathway"/>
</dbReference>
<accession>A0A7C4ETL1</accession>
<dbReference type="InterPro" id="IPR036637">
    <property type="entry name" value="Phosphohistidine_dom_sf"/>
</dbReference>
<keyword evidence="17" id="KW-0670">Pyruvate</keyword>
<proteinExistence type="inferred from homology"/>
<gene>
    <name evidence="17" type="ORF">ENV54_02210</name>
</gene>
<keyword evidence="8" id="KW-0479">Metal-binding</keyword>
<comment type="similarity">
    <text evidence="4">Belongs to the PEP-utilizing enzyme family.</text>
</comment>
<dbReference type="Pfam" id="PF01326">
    <property type="entry name" value="PPDK_N"/>
    <property type="match status" value="1"/>
</dbReference>
<dbReference type="SUPFAM" id="SSF52009">
    <property type="entry name" value="Phosphohistidine domain"/>
    <property type="match status" value="1"/>
</dbReference>
<dbReference type="GO" id="GO:0046872">
    <property type="term" value="F:metal ion binding"/>
    <property type="evidence" value="ECO:0007669"/>
    <property type="project" value="UniProtKB-KW"/>
</dbReference>
<dbReference type="SUPFAM" id="SSF56059">
    <property type="entry name" value="Glutathione synthetase ATP-binding domain-like"/>
    <property type="match status" value="1"/>
</dbReference>
<evidence type="ECO:0000256" key="7">
    <source>
        <dbReference type="ARBA" id="ARBA00022679"/>
    </source>
</evidence>
<organism evidence="17">
    <name type="scientific">Desulfomonile tiedjei</name>
    <dbReference type="NCBI Taxonomy" id="2358"/>
    <lineage>
        <taxon>Bacteria</taxon>
        <taxon>Pseudomonadati</taxon>
        <taxon>Thermodesulfobacteriota</taxon>
        <taxon>Desulfomonilia</taxon>
        <taxon>Desulfomonilales</taxon>
        <taxon>Desulfomonilaceae</taxon>
        <taxon>Desulfomonile</taxon>
    </lineage>
</organism>
<dbReference type="InterPro" id="IPR013815">
    <property type="entry name" value="ATP_grasp_subdomain_1"/>
</dbReference>
<evidence type="ECO:0000256" key="9">
    <source>
        <dbReference type="ARBA" id="ARBA00022741"/>
    </source>
</evidence>
<evidence type="ECO:0000256" key="3">
    <source>
        <dbReference type="ARBA" id="ARBA00004742"/>
    </source>
</evidence>
<dbReference type="PANTHER" id="PTHR43030:SF1">
    <property type="entry name" value="PHOSPHOENOLPYRUVATE SYNTHASE"/>
    <property type="match status" value="1"/>
</dbReference>
<keyword evidence="11" id="KW-0067">ATP-binding</keyword>
<evidence type="ECO:0000259" key="15">
    <source>
        <dbReference type="Pfam" id="PF00391"/>
    </source>
</evidence>
<dbReference type="GO" id="GO:0005524">
    <property type="term" value="F:ATP binding"/>
    <property type="evidence" value="ECO:0007669"/>
    <property type="project" value="UniProtKB-KW"/>
</dbReference>
<evidence type="ECO:0000259" key="16">
    <source>
        <dbReference type="Pfam" id="PF01326"/>
    </source>
</evidence>
<dbReference type="AlphaFoldDB" id="A0A7C4ETL1"/>
<comment type="cofactor">
    <cofactor evidence="1">
        <name>Mg(2+)</name>
        <dbReference type="ChEBI" id="CHEBI:18420"/>
    </cofactor>
</comment>
<evidence type="ECO:0000313" key="17">
    <source>
        <dbReference type="EMBL" id="HGH60094.1"/>
    </source>
</evidence>
<comment type="pathway">
    <text evidence="3">Carbohydrate biosynthesis; gluconeogenesis.</text>
</comment>
<dbReference type="Gene3D" id="3.30.470.20">
    <property type="entry name" value="ATP-grasp fold, B domain"/>
    <property type="match status" value="1"/>
</dbReference>
<evidence type="ECO:0000256" key="14">
    <source>
        <dbReference type="ARBA" id="ARBA00047700"/>
    </source>
</evidence>
<sequence length="869" mass="96931">MKLPRILSRLLRRREENGEDQEVLDLRAAFASRYHNFKLLLTANNKALEIMSELEKALEGSQPFGMNFVRSRATAVTVTVFRIIKHLDELAPGKYTELFTRFRHIEAAIQDALTMSLPAVEGPLVAPLKDVDRTMTDQVGGKMANIGELKNRAFIPTPDGFVITARAYHEFMAHNELQDEIDRRIQSVGLDSIEDLYKLSADVQQLIVNAALPGELESAIWSAYAELEKSTHPGVRVSMRSSAVGEDTSRTSFAGQFRSELNVSKENLIQAYKTIVASKYSLPAVTYRLNKGIPDEAVPMCVGCMVMVDPVSAGVTYSRNPLDFRERNVFIHAVWGLAKAVVDGTVDADLFVVSCNEHLKIARKTIGKKAIEYKCFLEEGVCRTEISGPKSSEQSITDRQALELADIAVRLEDYYGTPQDIEWAIDQDGTLYVLQCRPLQQIDALGTRISLDHDRPDAPDSILQGGVTASPGVAVGEVFIVRNDVDKLQFPRGAVLVALQSLPRWAPLLSSAAAVVTELGGVAGHLANVAREFGVPALFGVTGAIKTLRNGDLITVDATGRRIYRGMVSSLLAEAPKPKNLMAETPVFEILQNAAQHIIPLNLIDPDSPDFHPKKCRTLHDITRYCHEKSVHEMFNFGKEHHFSERSSKQLVCHIPMQWWIINLDDGFKEDVKGKFVTLDNIVSIPMLAIWEGVTAVPWEGPPPVDAGGFMSVLMQATTNPALDPAMGSPYAARNYFMLSKNFCSLMSRFGFHFSTVEALVGERPSENYISFSFKGGAADFHRRVKRALFVAEILTEFDFRTDVREDNAFARIEGFEMEFMKTRLKIIGYLIIHTRQLDMVMSNDNSVWQYRNKMLEDIHTRVLGDQST</sequence>
<evidence type="ECO:0000256" key="5">
    <source>
        <dbReference type="ARBA" id="ARBA00011996"/>
    </source>
</evidence>
<evidence type="ECO:0000256" key="8">
    <source>
        <dbReference type="ARBA" id="ARBA00022723"/>
    </source>
</evidence>
<comment type="catalytic activity">
    <reaction evidence="14">
        <text>pyruvate + ATP + H2O = phosphoenolpyruvate + AMP + phosphate + 2 H(+)</text>
        <dbReference type="Rhea" id="RHEA:11364"/>
        <dbReference type="ChEBI" id="CHEBI:15361"/>
        <dbReference type="ChEBI" id="CHEBI:15377"/>
        <dbReference type="ChEBI" id="CHEBI:15378"/>
        <dbReference type="ChEBI" id="CHEBI:30616"/>
        <dbReference type="ChEBI" id="CHEBI:43474"/>
        <dbReference type="ChEBI" id="CHEBI:58702"/>
        <dbReference type="ChEBI" id="CHEBI:456215"/>
        <dbReference type="EC" id="2.7.9.2"/>
    </reaction>
</comment>
<dbReference type="PANTHER" id="PTHR43030">
    <property type="entry name" value="PHOSPHOENOLPYRUVATE SYNTHASE"/>
    <property type="match status" value="1"/>
</dbReference>
<comment type="function">
    <text evidence="2">Catalyzes the phosphorylation of pyruvate to phosphoenolpyruvate.</text>
</comment>
<evidence type="ECO:0000256" key="4">
    <source>
        <dbReference type="ARBA" id="ARBA00007837"/>
    </source>
</evidence>
<evidence type="ECO:0000256" key="10">
    <source>
        <dbReference type="ARBA" id="ARBA00022777"/>
    </source>
</evidence>
<keyword evidence="7" id="KW-0808">Transferase</keyword>
<dbReference type="GO" id="GO:0008986">
    <property type="term" value="F:pyruvate, water dikinase activity"/>
    <property type="evidence" value="ECO:0007669"/>
    <property type="project" value="UniProtKB-EC"/>
</dbReference>
<evidence type="ECO:0000256" key="6">
    <source>
        <dbReference type="ARBA" id="ARBA00021623"/>
    </source>
</evidence>
<protein>
    <recommendedName>
        <fullName evidence="6">Phosphoenolpyruvate synthase</fullName>
        <ecNumber evidence="5">2.7.9.2</ecNumber>
    </recommendedName>
    <alternativeName>
        <fullName evidence="13">Pyruvate, water dikinase</fullName>
    </alternativeName>
</protein>
<evidence type="ECO:0000256" key="12">
    <source>
        <dbReference type="ARBA" id="ARBA00022842"/>
    </source>
</evidence>
<feature type="domain" description="Pyruvate phosphate dikinase AMP/ATP-binding" evidence="16">
    <location>
        <begin position="137"/>
        <end position="443"/>
    </location>
</feature>
<evidence type="ECO:0000256" key="2">
    <source>
        <dbReference type="ARBA" id="ARBA00002988"/>
    </source>
</evidence>
<keyword evidence="9" id="KW-0547">Nucleotide-binding</keyword>
<dbReference type="InterPro" id="IPR006319">
    <property type="entry name" value="PEP_synth"/>
</dbReference>
<dbReference type="EC" id="2.7.9.2" evidence="5"/>
<dbReference type="Gene3D" id="3.50.30.10">
    <property type="entry name" value="Phosphohistidine domain"/>
    <property type="match status" value="1"/>
</dbReference>
<reference evidence="17" key="1">
    <citation type="journal article" date="2020" name="mSystems">
        <title>Genome- and Community-Level Interaction Insights into Carbon Utilization and Element Cycling Functions of Hydrothermarchaeota in Hydrothermal Sediment.</title>
        <authorList>
            <person name="Zhou Z."/>
            <person name="Liu Y."/>
            <person name="Xu W."/>
            <person name="Pan J."/>
            <person name="Luo Z.H."/>
            <person name="Li M."/>
        </authorList>
    </citation>
    <scope>NUCLEOTIDE SEQUENCE [LARGE SCALE GENOMIC DNA]</scope>
    <source>
        <strain evidence="17">SpSt-769</strain>
    </source>
</reference>
<dbReference type="UniPathway" id="UPA00138"/>
<dbReference type="InterPro" id="IPR008279">
    <property type="entry name" value="PEP-util_enz_mobile_dom"/>
</dbReference>
<evidence type="ECO:0000256" key="1">
    <source>
        <dbReference type="ARBA" id="ARBA00001946"/>
    </source>
</evidence>
<dbReference type="InterPro" id="IPR002192">
    <property type="entry name" value="PPDK_AMP/ATP-bd"/>
</dbReference>
<evidence type="ECO:0000256" key="11">
    <source>
        <dbReference type="ARBA" id="ARBA00022840"/>
    </source>
</evidence>
<feature type="domain" description="PEP-utilising enzyme mobile" evidence="15">
    <location>
        <begin position="490"/>
        <end position="559"/>
    </location>
</feature>
<evidence type="ECO:0000256" key="13">
    <source>
        <dbReference type="ARBA" id="ARBA00033470"/>
    </source>
</evidence>
<dbReference type="EMBL" id="DTGT01000069">
    <property type="protein sequence ID" value="HGH60094.1"/>
    <property type="molecule type" value="Genomic_DNA"/>
</dbReference>
<comment type="caution">
    <text evidence="17">The sequence shown here is derived from an EMBL/GenBank/DDBJ whole genome shotgun (WGS) entry which is preliminary data.</text>
</comment>
<dbReference type="Pfam" id="PF00391">
    <property type="entry name" value="PEP-utilizers"/>
    <property type="match status" value="1"/>
</dbReference>
<keyword evidence="10 17" id="KW-0418">Kinase</keyword>
<dbReference type="Gene3D" id="3.30.1490.20">
    <property type="entry name" value="ATP-grasp fold, A domain"/>
    <property type="match status" value="1"/>
</dbReference>